<keyword evidence="4" id="KW-1185">Reference proteome</keyword>
<sequence>MYTPTLLTFALLALSNLTSVSATPPACLLAAINVQTNPSDLKSLCGTLENAVVGNVTEKCMGGAYQEAVKAYEATCLEEAGVTISITSSSSSASTTKTGAASGSITATASGSGAKITGSGSATGTSGSTVSATGSASSASGTTAEGGAGTLIIPGLLGLVGLVGAVLL</sequence>
<dbReference type="Proteomes" id="UP000019487">
    <property type="component" value="Unassembled WGS sequence"/>
</dbReference>
<dbReference type="EMBL" id="AYSA01000663">
    <property type="protein sequence ID" value="ESZ90263.1"/>
    <property type="molecule type" value="Genomic_DNA"/>
</dbReference>
<keyword evidence="2" id="KW-0732">Signal</keyword>
<organism evidence="3 4">
    <name type="scientific">Sclerotinia borealis (strain F-4128)</name>
    <dbReference type="NCBI Taxonomy" id="1432307"/>
    <lineage>
        <taxon>Eukaryota</taxon>
        <taxon>Fungi</taxon>
        <taxon>Dikarya</taxon>
        <taxon>Ascomycota</taxon>
        <taxon>Pezizomycotina</taxon>
        <taxon>Leotiomycetes</taxon>
        <taxon>Helotiales</taxon>
        <taxon>Sclerotiniaceae</taxon>
        <taxon>Sclerotinia</taxon>
    </lineage>
</organism>
<evidence type="ECO:0000256" key="2">
    <source>
        <dbReference type="SAM" id="SignalP"/>
    </source>
</evidence>
<proteinExistence type="predicted"/>
<dbReference type="HOGENOM" id="CLU_110345_1_0_1"/>
<gene>
    <name evidence="3" type="ORF">SBOR_9354</name>
</gene>
<feature type="signal peptide" evidence="2">
    <location>
        <begin position="1"/>
        <end position="22"/>
    </location>
</feature>
<dbReference type="OrthoDB" id="4776947at2759"/>
<accession>W9C3G2</accession>
<dbReference type="AlphaFoldDB" id="W9C3G2"/>
<evidence type="ECO:0000313" key="3">
    <source>
        <dbReference type="EMBL" id="ESZ90263.1"/>
    </source>
</evidence>
<name>W9C3G2_SCLBF</name>
<evidence type="ECO:0000256" key="1">
    <source>
        <dbReference type="SAM" id="MobiDB-lite"/>
    </source>
</evidence>
<dbReference type="STRING" id="1432307.W9C3G2"/>
<feature type="chain" id="PRO_5004918733" description="Gpi anchored cell wall protein" evidence="2">
    <location>
        <begin position="23"/>
        <end position="168"/>
    </location>
</feature>
<feature type="region of interest" description="Disordered" evidence="1">
    <location>
        <begin position="90"/>
        <end position="140"/>
    </location>
</feature>
<evidence type="ECO:0000313" key="4">
    <source>
        <dbReference type="Proteomes" id="UP000019487"/>
    </source>
</evidence>
<evidence type="ECO:0008006" key="5">
    <source>
        <dbReference type="Google" id="ProtNLM"/>
    </source>
</evidence>
<reference evidence="3 4" key="1">
    <citation type="journal article" date="2014" name="Genome Announc.">
        <title>Draft genome sequence of Sclerotinia borealis, a psychrophilic plant pathogenic fungus.</title>
        <authorList>
            <person name="Mardanov A.V."/>
            <person name="Beletsky A.V."/>
            <person name="Kadnikov V.V."/>
            <person name="Ignatov A.N."/>
            <person name="Ravin N.V."/>
        </authorList>
    </citation>
    <scope>NUCLEOTIDE SEQUENCE [LARGE SCALE GENOMIC DNA]</scope>
    <source>
        <strain evidence="4">F-4157</strain>
    </source>
</reference>
<comment type="caution">
    <text evidence="3">The sequence shown here is derived from an EMBL/GenBank/DDBJ whole genome shotgun (WGS) entry which is preliminary data.</text>
</comment>
<protein>
    <recommendedName>
        <fullName evidence="5">Gpi anchored cell wall protein</fullName>
    </recommendedName>
</protein>